<name>A0A427ASI0_ENSVE</name>
<feature type="region of interest" description="Disordered" evidence="1">
    <location>
        <begin position="43"/>
        <end position="105"/>
    </location>
</feature>
<feature type="compositionally biased region" description="Basic and acidic residues" evidence="1">
    <location>
        <begin position="87"/>
        <end position="102"/>
    </location>
</feature>
<sequence>MGGSDPSSTIRPTVVQASTVFYDAPDDTARYWAISLKSIVDGRLMEKKGRRRRRRRRRRRGKEEERIGGKNTKAEEEEGGRLSDGGNRGRGERRDGRHISRERGKRRYRWRGGMNCRRAALRTDADHWPPAASTGGGLSIGRIRFCRGRTTCGAARKRSKGSGDCHGLKSWNRHERASWKTDKGGRSNSTRIHVS</sequence>
<feature type="compositionally biased region" description="Polar residues" evidence="1">
    <location>
        <begin position="186"/>
        <end position="195"/>
    </location>
</feature>
<dbReference type="EMBL" id="AMZH03001464">
    <property type="protein sequence ID" value="RRT79212.1"/>
    <property type="molecule type" value="Genomic_DNA"/>
</dbReference>
<feature type="compositionally biased region" description="Basic and acidic residues" evidence="1">
    <location>
        <begin position="61"/>
        <end position="74"/>
    </location>
</feature>
<dbReference type="AlphaFoldDB" id="A0A427ASI0"/>
<accession>A0A427ASI0</accession>
<dbReference type="Proteomes" id="UP000287651">
    <property type="component" value="Unassembled WGS sequence"/>
</dbReference>
<evidence type="ECO:0000256" key="1">
    <source>
        <dbReference type="SAM" id="MobiDB-lite"/>
    </source>
</evidence>
<gene>
    <name evidence="2" type="ORF">B296_00006060</name>
</gene>
<proteinExistence type="predicted"/>
<feature type="compositionally biased region" description="Basic residues" evidence="1">
    <location>
        <begin position="48"/>
        <end position="60"/>
    </location>
</feature>
<organism evidence="2 3">
    <name type="scientific">Ensete ventricosum</name>
    <name type="common">Abyssinian banana</name>
    <name type="synonym">Musa ensete</name>
    <dbReference type="NCBI Taxonomy" id="4639"/>
    <lineage>
        <taxon>Eukaryota</taxon>
        <taxon>Viridiplantae</taxon>
        <taxon>Streptophyta</taxon>
        <taxon>Embryophyta</taxon>
        <taxon>Tracheophyta</taxon>
        <taxon>Spermatophyta</taxon>
        <taxon>Magnoliopsida</taxon>
        <taxon>Liliopsida</taxon>
        <taxon>Zingiberales</taxon>
        <taxon>Musaceae</taxon>
        <taxon>Ensete</taxon>
    </lineage>
</organism>
<protein>
    <submittedName>
        <fullName evidence="2">Uncharacterized protein</fullName>
    </submittedName>
</protein>
<reference evidence="2 3" key="1">
    <citation type="journal article" date="2014" name="Agronomy (Basel)">
        <title>A Draft Genome Sequence for Ensete ventricosum, the Drought-Tolerant Tree Against Hunger.</title>
        <authorList>
            <person name="Harrison J."/>
            <person name="Moore K.A."/>
            <person name="Paszkiewicz K."/>
            <person name="Jones T."/>
            <person name="Grant M."/>
            <person name="Ambacheew D."/>
            <person name="Muzemil S."/>
            <person name="Studholme D.J."/>
        </authorList>
    </citation>
    <scope>NUCLEOTIDE SEQUENCE [LARGE SCALE GENOMIC DNA]</scope>
</reference>
<evidence type="ECO:0000313" key="3">
    <source>
        <dbReference type="Proteomes" id="UP000287651"/>
    </source>
</evidence>
<feature type="compositionally biased region" description="Basic and acidic residues" evidence="1">
    <location>
        <begin position="176"/>
        <end position="185"/>
    </location>
</feature>
<comment type="caution">
    <text evidence="2">The sequence shown here is derived from an EMBL/GenBank/DDBJ whole genome shotgun (WGS) entry which is preliminary data.</text>
</comment>
<feature type="region of interest" description="Disordered" evidence="1">
    <location>
        <begin position="176"/>
        <end position="195"/>
    </location>
</feature>
<evidence type="ECO:0000313" key="2">
    <source>
        <dbReference type="EMBL" id="RRT79212.1"/>
    </source>
</evidence>